<reference evidence="2 3" key="1">
    <citation type="submission" date="2019-02" db="EMBL/GenBank/DDBJ databases">
        <title>Deep-cultivation of Planctomycetes and their phenomic and genomic characterization uncovers novel biology.</title>
        <authorList>
            <person name="Wiegand S."/>
            <person name="Jogler M."/>
            <person name="Boedeker C."/>
            <person name="Pinto D."/>
            <person name="Vollmers J."/>
            <person name="Rivas-Marin E."/>
            <person name="Kohn T."/>
            <person name="Peeters S.H."/>
            <person name="Heuer A."/>
            <person name="Rast P."/>
            <person name="Oberbeckmann S."/>
            <person name="Bunk B."/>
            <person name="Jeske O."/>
            <person name="Meyerdierks A."/>
            <person name="Storesund J.E."/>
            <person name="Kallscheuer N."/>
            <person name="Luecker S."/>
            <person name="Lage O.M."/>
            <person name="Pohl T."/>
            <person name="Merkel B.J."/>
            <person name="Hornburger P."/>
            <person name="Mueller R.-W."/>
            <person name="Bruemmer F."/>
            <person name="Labrenz M."/>
            <person name="Spormann A.M."/>
            <person name="Op Den Camp H."/>
            <person name="Overmann J."/>
            <person name="Amann R."/>
            <person name="Jetten M.S.M."/>
            <person name="Mascher T."/>
            <person name="Medema M.H."/>
            <person name="Devos D.P."/>
            <person name="Kaster A.-K."/>
            <person name="Ovreas L."/>
            <person name="Rohde M."/>
            <person name="Galperin M.Y."/>
            <person name="Jogler C."/>
        </authorList>
    </citation>
    <scope>NUCLEOTIDE SEQUENCE [LARGE SCALE GENOMIC DNA]</scope>
    <source>
        <strain evidence="2 3">Poly51</strain>
    </source>
</reference>
<protein>
    <submittedName>
        <fullName evidence="2">Uncharacterized protein</fullName>
    </submittedName>
</protein>
<organism evidence="2 3">
    <name type="scientific">Rubripirellula tenax</name>
    <dbReference type="NCBI Taxonomy" id="2528015"/>
    <lineage>
        <taxon>Bacteria</taxon>
        <taxon>Pseudomonadati</taxon>
        <taxon>Planctomycetota</taxon>
        <taxon>Planctomycetia</taxon>
        <taxon>Pirellulales</taxon>
        <taxon>Pirellulaceae</taxon>
        <taxon>Rubripirellula</taxon>
    </lineage>
</organism>
<evidence type="ECO:0000256" key="1">
    <source>
        <dbReference type="SAM" id="MobiDB-lite"/>
    </source>
</evidence>
<comment type="caution">
    <text evidence="2">The sequence shown here is derived from an EMBL/GenBank/DDBJ whole genome shotgun (WGS) entry which is preliminary data.</text>
</comment>
<gene>
    <name evidence="2" type="ORF">Poly51_33720</name>
</gene>
<proteinExistence type="predicted"/>
<evidence type="ECO:0000313" key="3">
    <source>
        <dbReference type="Proteomes" id="UP000318288"/>
    </source>
</evidence>
<sequence>MATIAIVRSNQLAVQRVDATRSAVQGRVFADGLMQRSLAMLRLDPTLSGEIREKGSSSAHWIELRPMSKTTTMVQVFLYEGSKTPAITRVIDVEALAKGSSSSVGSTGGIKPSSPTIVKASSK</sequence>
<feature type="compositionally biased region" description="Polar residues" evidence="1">
    <location>
        <begin position="113"/>
        <end position="123"/>
    </location>
</feature>
<dbReference type="Proteomes" id="UP000318288">
    <property type="component" value="Unassembled WGS sequence"/>
</dbReference>
<name>A0A5C6EYD8_9BACT</name>
<accession>A0A5C6EYD8</accession>
<keyword evidence="3" id="KW-1185">Reference proteome</keyword>
<dbReference type="EMBL" id="SJPW01000004">
    <property type="protein sequence ID" value="TWU54653.1"/>
    <property type="molecule type" value="Genomic_DNA"/>
</dbReference>
<dbReference type="AlphaFoldDB" id="A0A5C6EYD8"/>
<evidence type="ECO:0000313" key="2">
    <source>
        <dbReference type="EMBL" id="TWU54653.1"/>
    </source>
</evidence>
<feature type="region of interest" description="Disordered" evidence="1">
    <location>
        <begin position="99"/>
        <end position="123"/>
    </location>
</feature>